<dbReference type="InterPro" id="IPR041540">
    <property type="entry name" value="VATC"/>
</dbReference>
<dbReference type="SMART" id="SM00248">
    <property type="entry name" value="ANK"/>
    <property type="match status" value="1"/>
</dbReference>
<evidence type="ECO:0000256" key="12">
    <source>
        <dbReference type="ARBA" id="ARBA00023054"/>
    </source>
</evidence>
<evidence type="ECO:0000256" key="9">
    <source>
        <dbReference type="ARBA" id="ARBA00022801"/>
    </source>
</evidence>
<dbReference type="GO" id="GO:0004519">
    <property type="term" value="F:endonuclease activity"/>
    <property type="evidence" value="ECO:0007669"/>
    <property type="project" value="UniProtKB-KW"/>
</dbReference>
<evidence type="ECO:0000256" key="8">
    <source>
        <dbReference type="ARBA" id="ARBA00022771"/>
    </source>
</evidence>
<dbReference type="EMBL" id="KI913964">
    <property type="protein sequence ID" value="ETW00465.1"/>
    <property type="molecule type" value="Genomic_DNA"/>
</dbReference>
<dbReference type="Gene3D" id="1.25.40.20">
    <property type="entry name" value="Ankyrin repeat-containing domain"/>
    <property type="match status" value="1"/>
</dbReference>
<evidence type="ECO:0000256" key="6">
    <source>
        <dbReference type="ARBA" id="ARBA00022737"/>
    </source>
</evidence>
<comment type="similarity">
    <text evidence="2 14">Belongs to the ANKZF1/VMS1 family.</text>
</comment>
<keyword evidence="6" id="KW-0677">Repeat</keyword>
<feature type="region of interest" description="Disordered" evidence="16">
    <location>
        <begin position="118"/>
        <end position="158"/>
    </location>
</feature>
<evidence type="ECO:0000256" key="1">
    <source>
        <dbReference type="ARBA" id="ARBA00004496"/>
    </source>
</evidence>
<feature type="compositionally biased region" description="Acidic residues" evidence="16">
    <location>
        <begin position="148"/>
        <end position="158"/>
    </location>
</feature>
<dbReference type="Pfam" id="PF18826">
    <property type="entry name" value="bVLRF1"/>
    <property type="match status" value="1"/>
</dbReference>
<proteinExistence type="inferred from homology"/>
<protein>
    <recommendedName>
        <fullName evidence="17">VLRF1 domain-containing protein</fullName>
    </recommendedName>
</protein>
<evidence type="ECO:0000256" key="2">
    <source>
        <dbReference type="ARBA" id="ARBA00009262"/>
    </source>
</evidence>
<dbReference type="STRING" id="157072.A0A024U2N7"/>
<feature type="compositionally biased region" description="Acidic residues" evidence="16">
    <location>
        <begin position="127"/>
        <end position="136"/>
    </location>
</feature>
<dbReference type="InterPro" id="IPR041175">
    <property type="entry name" value="VLRF1/Vms1"/>
</dbReference>
<organism evidence="18">
    <name type="scientific">Aphanomyces invadans</name>
    <dbReference type="NCBI Taxonomy" id="157072"/>
    <lineage>
        <taxon>Eukaryota</taxon>
        <taxon>Sar</taxon>
        <taxon>Stramenopiles</taxon>
        <taxon>Oomycota</taxon>
        <taxon>Saprolegniomycetes</taxon>
        <taxon>Saprolegniales</taxon>
        <taxon>Verrucalvaceae</taxon>
        <taxon>Aphanomyces</taxon>
    </lineage>
</organism>
<dbReference type="OrthoDB" id="429841at2759"/>
<dbReference type="PROSITE" id="PS50088">
    <property type="entry name" value="ANK_REPEAT"/>
    <property type="match status" value="1"/>
</dbReference>
<dbReference type="Pfam" id="PF18716">
    <property type="entry name" value="VATC"/>
    <property type="match status" value="1"/>
</dbReference>
<keyword evidence="4 14" id="KW-0540">Nuclease</keyword>
<accession>A0A024U2N7</accession>
<evidence type="ECO:0000313" key="18">
    <source>
        <dbReference type="EMBL" id="ETW00465.1"/>
    </source>
</evidence>
<keyword evidence="5" id="KW-0479">Metal-binding</keyword>
<evidence type="ECO:0000256" key="16">
    <source>
        <dbReference type="SAM" id="MobiDB-lite"/>
    </source>
</evidence>
<keyword evidence="8" id="KW-0863">Zinc-finger</keyword>
<name>A0A024U2N7_9STRA</name>
<reference evidence="18" key="1">
    <citation type="submission" date="2013-12" db="EMBL/GenBank/DDBJ databases">
        <title>The Genome Sequence of Aphanomyces invadans NJM9701.</title>
        <authorList>
            <consortium name="The Broad Institute Genomics Platform"/>
            <person name="Russ C."/>
            <person name="Tyler B."/>
            <person name="van West P."/>
            <person name="Dieguez-Uribeondo J."/>
            <person name="Young S.K."/>
            <person name="Zeng Q."/>
            <person name="Gargeya S."/>
            <person name="Fitzgerald M."/>
            <person name="Abouelleil A."/>
            <person name="Alvarado L."/>
            <person name="Chapman S.B."/>
            <person name="Gainer-Dewar J."/>
            <person name="Goldberg J."/>
            <person name="Griggs A."/>
            <person name="Gujja S."/>
            <person name="Hansen M."/>
            <person name="Howarth C."/>
            <person name="Imamovic A."/>
            <person name="Ireland A."/>
            <person name="Larimer J."/>
            <person name="McCowan C."/>
            <person name="Murphy C."/>
            <person name="Pearson M."/>
            <person name="Poon T.W."/>
            <person name="Priest M."/>
            <person name="Roberts A."/>
            <person name="Saif S."/>
            <person name="Shea T."/>
            <person name="Sykes S."/>
            <person name="Wortman J."/>
            <person name="Nusbaum C."/>
            <person name="Birren B."/>
        </authorList>
    </citation>
    <scope>NUCLEOTIDE SEQUENCE [LARGE SCALE GENOMIC DNA]</scope>
    <source>
        <strain evidence="18">NJM9701</strain>
    </source>
</reference>
<dbReference type="PANTHER" id="PTHR16036:SF2">
    <property type="entry name" value="TRNA ENDONUCLEASE ANKZF1"/>
    <property type="match status" value="1"/>
</dbReference>
<dbReference type="GO" id="GO:0005737">
    <property type="term" value="C:cytoplasm"/>
    <property type="evidence" value="ECO:0007669"/>
    <property type="project" value="UniProtKB-SubCell"/>
</dbReference>
<dbReference type="Pfam" id="PF00023">
    <property type="entry name" value="Ank"/>
    <property type="match status" value="1"/>
</dbReference>
<evidence type="ECO:0000256" key="14">
    <source>
        <dbReference type="PROSITE-ProRule" id="PRU01389"/>
    </source>
</evidence>
<feature type="active site" evidence="14">
    <location>
        <position position="251"/>
    </location>
</feature>
<dbReference type="VEuPathDB" id="FungiDB:H310_07086"/>
<keyword evidence="12 15" id="KW-0175">Coiled coil</keyword>
<dbReference type="InterPro" id="IPR002110">
    <property type="entry name" value="Ankyrin_rpt"/>
</dbReference>
<evidence type="ECO:0000256" key="7">
    <source>
        <dbReference type="ARBA" id="ARBA00022759"/>
    </source>
</evidence>
<comment type="domain">
    <text evidence="14">The VLRF1 domain mediates binding to the 60S ribosomal subunit.</text>
</comment>
<evidence type="ECO:0000256" key="13">
    <source>
        <dbReference type="PROSITE-ProRule" id="PRU00023"/>
    </source>
</evidence>
<evidence type="ECO:0000256" key="3">
    <source>
        <dbReference type="ARBA" id="ARBA00022490"/>
    </source>
</evidence>
<evidence type="ECO:0000256" key="5">
    <source>
        <dbReference type="ARBA" id="ARBA00022723"/>
    </source>
</evidence>
<gene>
    <name evidence="18" type="ORF">H310_07086</name>
</gene>
<evidence type="ECO:0000259" key="17">
    <source>
        <dbReference type="PROSITE" id="PS52044"/>
    </source>
</evidence>
<dbReference type="InterPro" id="IPR047139">
    <property type="entry name" value="ANKZ1/VMS1"/>
</dbReference>
<evidence type="ECO:0000256" key="11">
    <source>
        <dbReference type="ARBA" id="ARBA00023043"/>
    </source>
</evidence>
<keyword evidence="10" id="KW-0862">Zinc</keyword>
<sequence length="601" mass="65992">MQKQYGRIPLWQVSAAELAKWRPVYGVMDANDVPVPAVAEAEITGDETVTDLAPVPVCPDVRGLTCGTCRLEFVDVKAQQAHFKSDFHVYNLKRKSKGLECVTDVEFAEFLATAQSRPQRAVRVSNDGEESEESDEEPPHPLDISLSSDDDDDNDDEGSVLAAKEPLQAFTDSKLVYKVYNAAFSTWNDKNKGSWAASMDMVASLTSSSFQWAVLLFRAGRFAGAVFRKDKVLVHKAFQRYTTRRKQGGSQSAHDSSSGKAKSAGAQLRRYNEMALQQDIVDLMLSWSAELRGCDRIFLGSAKTSRGHFFDKTGLAAGDPRLRLVPFGTLRPTYDEVCRVRSVLGSVHYSPYRASDFEIAKPATPPPSRRSKSSKAPPAEDETKSEGLKVSPPPPQLPAPLIIQAVENRDGVDALLVLLTAGNVDEPHTDGSARTALHVASQMNHVEAIDLLLKHGASPCALDARQRVPYLLTTSKEGRNAFRRFRADAPDRWDYVVAKVPDALTDEMEEEKKAKAKEKKKRAAERKKETKAIEAEAKRAEAAAAAEAAARRAKESACAACGQPSGAKPFSRLTYIYCSTACVNNHKRQLMAEAAMKRFGN</sequence>
<dbReference type="RefSeq" id="XP_008870600.1">
    <property type="nucleotide sequence ID" value="XM_008872378.1"/>
</dbReference>
<dbReference type="GO" id="GO:0036503">
    <property type="term" value="P:ERAD pathway"/>
    <property type="evidence" value="ECO:0007669"/>
    <property type="project" value="TreeGrafter"/>
</dbReference>
<dbReference type="PROSITE" id="PS50297">
    <property type="entry name" value="ANK_REP_REGION"/>
    <property type="match status" value="1"/>
</dbReference>
<keyword evidence="11 13" id="KW-0040">ANK repeat</keyword>
<keyword evidence="9 14" id="KW-0378">Hydrolase</keyword>
<dbReference type="eggNOG" id="KOG2505">
    <property type="taxonomic scope" value="Eukaryota"/>
</dbReference>
<feature type="coiled-coil region" evidence="15">
    <location>
        <begin position="506"/>
        <end position="543"/>
    </location>
</feature>
<dbReference type="GO" id="GO:0016787">
    <property type="term" value="F:hydrolase activity"/>
    <property type="evidence" value="ECO:0007669"/>
    <property type="project" value="UniProtKB-KW"/>
</dbReference>
<evidence type="ECO:0000256" key="15">
    <source>
        <dbReference type="SAM" id="Coils"/>
    </source>
</evidence>
<evidence type="ECO:0000256" key="4">
    <source>
        <dbReference type="ARBA" id="ARBA00022722"/>
    </source>
</evidence>
<feature type="domain" description="VLRF1" evidence="17">
    <location>
        <begin position="208"/>
        <end position="347"/>
    </location>
</feature>
<evidence type="ECO:0000256" key="10">
    <source>
        <dbReference type="ARBA" id="ARBA00022833"/>
    </source>
</evidence>
<feature type="repeat" description="ANK" evidence="13">
    <location>
        <begin position="432"/>
        <end position="464"/>
    </location>
</feature>
<keyword evidence="3 14" id="KW-0963">Cytoplasm</keyword>
<dbReference type="GO" id="GO:0008270">
    <property type="term" value="F:zinc ion binding"/>
    <property type="evidence" value="ECO:0007669"/>
    <property type="project" value="UniProtKB-KW"/>
</dbReference>
<dbReference type="PROSITE" id="PS52044">
    <property type="entry name" value="VLRF1"/>
    <property type="match status" value="1"/>
</dbReference>
<dbReference type="GeneID" id="20084136"/>
<dbReference type="SUPFAM" id="SSF48403">
    <property type="entry name" value="Ankyrin repeat"/>
    <property type="match status" value="1"/>
</dbReference>
<dbReference type="PANTHER" id="PTHR16036">
    <property type="entry name" value="ANKYRIN REPEAT AND ZINC FINGER DOMAIN-CONTAINING PROTEIN 1"/>
    <property type="match status" value="1"/>
</dbReference>
<dbReference type="InterPro" id="IPR036770">
    <property type="entry name" value="Ankyrin_rpt-contain_sf"/>
</dbReference>
<keyword evidence="7 14" id="KW-0255">Endonuclease</keyword>
<feature type="region of interest" description="Disordered" evidence="16">
    <location>
        <begin position="358"/>
        <end position="396"/>
    </location>
</feature>
<comment type="subcellular location">
    <subcellularLocation>
        <location evidence="1">Cytoplasm</location>
    </subcellularLocation>
</comment>
<dbReference type="AlphaFoldDB" id="A0A024U2N7"/>